<evidence type="ECO:0000313" key="5">
    <source>
        <dbReference type="Proteomes" id="UP000254191"/>
    </source>
</evidence>
<dbReference type="CDD" id="cd04301">
    <property type="entry name" value="NAT_SF"/>
    <property type="match status" value="1"/>
</dbReference>
<evidence type="ECO:0000313" key="4">
    <source>
        <dbReference type="EMBL" id="SUC39860.1"/>
    </source>
</evidence>
<dbReference type="EMBL" id="UGTS01000006">
    <property type="protein sequence ID" value="SUC39860.1"/>
    <property type="molecule type" value="Genomic_DNA"/>
</dbReference>
<sequence length="182" mass="20806">MTNASNKIATHEITIRPTQLADANQLPKIEQSAGELFSSIKELSWISESGVQSVEAHIQFIHQHAHWVAVNHDNHPVGFIMTQQLPESVFIHELSVSKDWQNKGIGKLLIQTVKNEAKLQQFNAITLTTFRDVPWNAPYYQRLGFHILLEHQIPYSLQQILDNEVEHGGFAREMRCAMKCEI</sequence>
<reference evidence="4 5" key="1">
    <citation type="submission" date="2018-06" db="EMBL/GenBank/DDBJ databases">
        <authorList>
            <consortium name="Pathogen Informatics"/>
            <person name="Doyle S."/>
        </authorList>
    </citation>
    <scope>NUCLEOTIDE SEQUENCE [LARGE SCALE GENOMIC DNA]</scope>
    <source>
        <strain evidence="4 5">NCTC11938</strain>
    </source>
</reference>
<evidence type="ECO:0000256" key="1">
    <source>
        <dbReference type="ARBA" id="ARBA00022679"/>
    </source>
</evidence>
<dbReference type="Gene3D" id="3.40.630.30">
    <property type="match status" value="1"/>
</dbReference>
<evidence type="ECO:0000256" key="2">
    <source>
        <dbReference type="ARBA" id="ARBA00023315"/>
    </source>
</evidence>
<accession>A0A367D2T1</accession>
<dbReference type="GO" id="GO:0016747">
    <property type="term" value="F:acyltransferase activity, transferring groups other than amino-acyl groups"/>
    <property type="evidence" value="ECO:0007669"/>
    <property type="project" value="InterPro"/>
</dbReference>
<dbReference type="InterPro" id="IPR000182">
    <property type="entry name" value="GNAT_dom"/>
</dbReference>
<proteinExistence type="predicted"/>
<evidence type="ECO:0000259" key="3">
    <source>
        <dbReference type="PROSITE" id="PS51186"/>
    </source>
</evidence>
<keyword evidence="1 4" id="KW-0808">Transferase</keyword>
<name>A0A367D2T1_PROMI</name>
<dbReference type="PROSITE" id="PS51186">
    <property type="entry name" value="GNAT"/>
    <property type="match status" value="1"/>
</dbReference>
<dbReference type="Pfam" id="PF00583">
    <property type="entry name" value="Acetyltransf_1"/>
    <property type="match status" value="1"/>
</dbReference>
<protein>
    <submittedName>
        <fullName evidence="4">Acetyltransferase</fullName>
    </submittedName>
</protein>
<dbReference type="SUPFAM" id="SSF55729">
    <property type="entry name" value="Acyl-CoA N-acyltransferases (Nat)"/>
    <property type="match status" value="1"/>
</dbReference>
<dbReference type="RefSeq" id="WP_004243745.1">
    <property type="nucleotide sequence ID" value="NZ_ABFDCH020000023.1"/>
</dbReference>
<dbReference type="PANTHER" id="PTHR43800">
    <property type="entry name" value="PEPTIDYL-LYSINE N-ACETYLTRANSFERASE YJAB"/>
    <property type="match status" value="1"/>
</dbReference>
<dbReference type="GeneID" id="6801140"/>
<dbReference type="AlphaFoldDB" id="A0A367D2T1"/>
<gene>
    <name evidence="4" type="ORF">NCTC11938_04135</name>
</gene>
<dbReference type="OMA" id="FREVPWN"/>
<organism evidence="4 5">
    <name type="scientific">Proteus mirabilis</name>
    <dbReference type="NCBI Taxonomy" id="584"/>
    <lineage>
        <taxon>Bacteria</taxon>
        <taxon>Pseudomonadati</taxon>
        <taxon>Pseudomonadota</taxon>
        <taxon>Gammaproteobacteria</taxon>
        <taxon>Enterobacterales</taxon>
        <taxon>Morganellaceae</taxon>
        <taxon>Proteus</taxon>
    </lineage>
</organism>
<keyword evidence="2" id="KW-0012">Acyltransferase</keyword>
<dbReference type="Proteomes" id="UP000254191">
    <property type="component" value="Unassembled WGS sequence"/>
</dbReference>
<dbReference type="PANTHER" id="PTHR43800:SF1">
    <property type="entry name" value="PEPTIDYL-LYSINE N-ACETYLTRANSFERASE YJAB"/>
    <property type="match status" value="1"/>
</dbReference>
<feature type="domain" description="N-acetyltransferase" evidence="3">
    <location>
        <begin position="13"/>
        <end position="162"/>
    </location>
</feature>
<dbReference type="InterPro" id="IPR016181">
    <property type="entry name" value="Acyl_CoA_acyltransferase"/>
</dbReference>